<dbReference type="PROSITE" id="PS51340">
    <property type="entry name" value="MOSC"/>
    <property type="match status" value="1"/>
</dbReference>
<dbReference type="GO" id="GO:0030170">
    <property type="term" value="F:pyridoxal phosphate binding"/>
    <property type="evidence" value="ECO:0007669"/>
    <property type="project" value="InterPro"/>
</dbReference>
<organism evidence="2 3">
    <name type="scientific">Rhodotorula toruloides</name>
    <name type="common">Yeast</name>
    <name type="synonym">Rhodosporidium toruloides</name>
    <dbReference type="NCBI Taxonomy" id="5286"/>
    <lineage>
        <taxon>Eukaryota</taxon>
        <taxon>Fungi</taxon>
        <taxon>Dikarya</taxon>
        <taxon>Basidiomycota</taxon>
        <taxon>Pucciniomycotina</taxon>
        <taxon>Microbotryomycetes</taxon>
        <taxon>Sporidiobolales</taxon>
        <taxon>Sporidiobolaceae</taxon>
        <taxon>Rhodotorula</taxon>
    </lineage>
</organism>
<dbReference type="OrthoDB" id="17255at2759"/>
<reference evidence="2 3" key="1">
    <citation type="submission" date="2019-07" db="EMBL/GenBank/DDBJ databases">
        <title>Rhodotorula toruloides NBRC10032 genome sequencing.</title>
        <authorList>
            <person name="Shida Y."/>
            <person name="Takaku H."/>
            <person name="Ogasawara W."/>
            <person name="Mori K."/>
        </authorList>
    </citation>
    <scope>NUCLEOTIDE SEQUENCE [LARGE SCALE GENOMIC DNA]</scope>
    <source>
        <strain evidence="2 3">NBRC10032</strain>
    </source>
</reference>
<gene>
    <name evidence="2" type="ORF">Rt10032_c02g1123</name>
</gene>
<dbReference type="InterPro" id="IPR005303">
    <property type="entry name" value="MOCOS_middle"/>
</dbReference>
<dbReference type="Pfam" id="PF03473">
    <property type="entry name" value="MOSC"/>
    <property type="match status" value="1"/>
</dbReference>
<protein>
    <submittedName>
        <fullName evidence="2">MOSC domain containing protein</fullName>
    </submittedName>
</protein>
<dbReference type="Pfam" id="PF03476">
    <property type="entry name" value="MOSC_N"/>
    <property type="match status" value="1"/>
</dbReference>
<dbReference type="SUPFAM" id="SSF141673">
    <property type="entry name" value="MOSC N-terminal domain-like"/>
    <property type="match status" value="1"/>
</dbReference>
<comment type="caution">
    <text evidence="2">The sequence shown here is derived from an EMBL/GenBank/DDBJ whole genome shotgun (WGS) entry which is preliminary data.</text>
</comment>
<evidence type="ECO:0000313" key="3">
    <source>
        <dbReference type="Proteomes" id="UP000321518"/>
    </source>
</evidence>
<dbReference type="AlphaFoldDB" id="A0A511KAY6"/>
<sequence length="338" mass="37287">MLSWWKQTPQGGPRIQQLWVYPIKSCRGTRLDESAYGEEGLEYDRQWMIVDAATHRFLTARTIPQSLLIHPVINRETASLEITIPPSSSALPSSTFSVPLAHPVTYLSDPEGDESLDHDYSVFGSDPQDGYSVGSPELIAALSEYMGREVLLIRKGLTKRTVKEVPGVVHSEGLDPVLGFADFYAFQIASATSLNELTTRIPSLSSDPSFSSARWSPSTLSAQGGLEITRFRPNIVVEGLREAWEEDGWKKVRFGDEEEVEVPSYDPATGVRDKLLPDAVMKDRVVQPLSAPKVCFGVLASPLKKQGGRLKVGDSVTVLDAYPKSPTGVWVRNEDRVN</sequence>
<feature type="domain" description="MOSC" evidence="1">
    <location>
        <begin position="159"/>
        <end position="319"/>
    </location>
</feature>
<proteinExistence type="predicted"/>
<dbReference type="GO" id="GO:0003824">
    <property type="term" value="F:catalytic activity"/>
    <property type="evidence" value="ECO:0007669"/>
    <property type="project" value="InterPro"/>
</dbReference>
<name>A0A511KAY6_RHOTO</name>
<accession>A0A511KAY6</accession>
<evidence type="ECO:0000313" key="2">
    <source>
        <dbReference type="EMBL" id="GEM07106.1"/>
    </source>
</evidence>
<dbReference type="GO" id="GO:0030151">
    <property type="term" value="F:molybdenum ion binding"/>
    <property type="evidence" value="ECO:0007669"/>
    <property type="project" value="InterPro"/>
</dbReference>
<dbReference type="InterPro" id="IPR005302">
    <property type="entry name" value="MoCF_Sase_C"/>
</dbReference>
<dbReference type="EMBL" id="BJWK01000002">
    <property type="protein sequence ID" value="GEM07106.1"/>
    <property type="molecule type" value="Genomic_DNA"/>
</dbReference>
<evidence type="ECO:0000259" key="1">
    <source>
        <dbReference type="PROSITE" id="PS51340"/>
    </source>
</evidence>
<dbReference type="Proteomes" id="UP000321518">
    <property type="component" value="Unassembled WGS sequence"/>
</dbReference>